<dbReference type="InterPro" id="IPR023404">
    <property type="entry name" value="rSAM_horseshoe"/>
</dbReference>
<accession>A0A0G1U710</accession>
<evidence type="ECO:0000256" key="11">
    <source>
        <dbReference type="ARBA" id="ARBA00080698"/>
    </source>
</evidence>
<dbReference type="EC" id="2.8.4.3" evidence="9"/>
<dbReference type="Pfam" id="PF00919">
    <property type="entry name" value="UPF0004"/>
    <property type="match status" value="1"/>
</dbReference>
<dbReference type="SUPFAM" id="SSF102114">
    <property type="entry name" value="Radical SAM enzymes"/>
    <property type="match status" value="1"/>
</dbReference>
<protein>
    <recommendedName>
        <fullName evidence="10">tRNA-2-methylthio-N(6)-dimethylallyladenosine synthase</fullName>
        <ecNumber evidence="9">2.8.4.3</ecNumber>
    </recommendedName>
    <alternativeName>
        <fullName evidence="12">(Dimethylallyl)adenosine tRNA methylthiotransferase MiaB</fullName>
    </alternativeName>
    <alternativeName>
        <fullName evidence="11">tRNA-i(6)A37 methylthiotransferase</fullName>
    </alternativeName>
</protein>
<sequence>MLQYTPMKTTKKYFIFTFGCQANKSDSERIAGDYEARGFKAAPKVEDADEIVVNTCAVRARAEHRAMSLVNNLAKKFRQYADRPASRSLGEVGPKIIVTGCMIHHGEHKLLKMMPAVDEILPIAEVGFNSPTVRRDQTHAWVPISTGCNSFCSFCIVPYSRGREQSRPEAHILKEIRDLAKQGYQEITLLGQNVNSFGLEKVGIGLRKLLMRHPNQIKLPSNLSQYKKFTGRPPFVKLLDKVCAIPGITKVRFLTSNPWDFSDELIDCIARNQKIDRFIHLPVQSGSDKILAKMNRGYTREHYLKLVKKLRARVPRVKLGTDIIVGFPGETKKDFAATVALAKLARWHVAFVAQYSPRPGTASDKLFKDSVPPAEKKRRFKVLDKLINLNHMSQRPQVIK</sequence>
<keyword evidence="7" id="KW-0408">Iron</keyword>
<feature type="domain" description="Radical SAM core" evidence="14">
    <location>
        <begin position="134"/>
        <end position="395"/>
    </location>
</feature>
<keyword evidence="8" id="KW-0411">Iron-sulfur</keyword>
<evidence type="ECO:0000256" key="12">
    <source>
        <dbReference type="ARBA" id="ARBA00081141"/>
    </source>
</evidence>
<keyword evidence="5" id="KW-0949">S-adenosyl-L-methionine</keyword>
<keyword evidence="4 15" id="KW-0808">Transferase</keyword>
<dbReference type="EMBL" id="LCNT01000001">
    <property type="protein sequence ID" value="KKU61988.1"/>
    <property type="molecule type" value="Genomic_DNA"/>
</dbReference>
<comment type="function">
    <text evidence="2">Catalyzes the methylthiolation of N6-(dimethylallyl)adenosine (i(6)A), leading to the formation of 2-methylthio-N6-(dimethylallyl)adenosine (ms(2)i(6)A) at position 37 in tRNAs that read codons beginning with uridine.</text>
</comment>
<dbReference type="Pfam" id="PF04055">
    <property type="entry name" value="Radical_SAM"/>
    <property type="match status" value="1"/>
</dbReference>
<evidence type="ECO:0000256" key="4">
    <source>
        <dbReference type="ARBA" id="ARBA00022679"/>
    </source>
</evidence>
<evidence type="ECO:0000256" key="8">
    <source>
        <dbReference type="ARBA" id="ARBA00023014"/>
    </source>
</evidence>
<reference evidence="15 16" key="1">
    <citation type="journal article" date="2015" name="Nature">
        <title>rRNA introns, odd ribosomes, and small enigmatic genomes across a large radiation of phyla.</title>
        <authorList>
            <person name="Brown C.T."/>
            <person name="Hug L.A."/>
            <person name="Thomas B.C."/>
            <person name="Sharon I."/>
            <person name="Castelle C.J."/>
            <person name="Singh A."/>
            <person name="Wilkins M.J."/>
            <person name="Williams K.H."/>
            <person name="Banfield J.F."/>
        </authorList>
    </citation>
    <scope>NUCLEOTIDE SEQUENCE [LARGE SCALE GENOMIC DNA]</scope>
</reference>
<dbReference type="PANTHER" id="PTHR43020">
    <property type="entry name" value="CDK5 REGULATORY SUBUNIT-ASSOCIATED PROTEIN 1"/>
    <property type="match status" value="1"/>
</dbReference>
<dbReference type="InterPro" id="IPR038135">
    <property type="entry name" value="Methylthiotransferase_N_sf"/>
</dbReference>
<dbReference type="GO" id="GO:0046872">
    <property type="term" value="F:metal ion binding"/>
    <property type="evidence" value="ECO:0007669"/>
    <property type="project" value="UniProtKB-KW"/>
</dbReference>
<evidence type="ECO:0000256" key="9">
    <source>
        <dbReference type="ARBA" id="ARBA00033765"/>
    </source>
</evidence>
<evidence type="ECO:0000256" key="5">
    <source>
        <dbReference type="ARBA" id="ARBA00022691"/>
    </source>
</evidence>
<evidence type="ECO:0000256" key="10">
    <source>
        <dbReference type="ARBA" id="ARBA00068570"/>
    </source>
</evidence>
<evidence type="ECO:0000313" key="16">
    <source>
        <dbReference type="Proteomes" id="UP000033860"/>
    </source>
</evidence>
<dbReference type="GO" id="GO:0035597">
    <property type="term" value="F:tRNA-2-methylthio-N(6)-dimethylallyladenosine(37) synthase activity"/>
    <property type="evidence" value="ECO:0007669"/>
    <property type="project" value="UniProtKB-EC"/>
</dbReference>
<dbReference type="SMART" id="SM00729">
    <property type="entry name" value="Elp3"/>
    <property type="match status" value="1"/>
</dbReference>
<organism evidence="15 16">
    <name type="scientific">Candidatus Beckwithbacteria bacterium GW2011_GWB1_47_15</name>
    <dbReference type="NCBI Taxonomy" id="1618371"/>
    <lineage>
        <taxon>Bacteria</taxon>
        <taxon>Candidatus Beckwithiibacteriota</taxon>
    </lineage>
</organism>
<keyword evidence="6" id="KW-0479">Metal-binding</keyword>
<feature type="domain" description="MTTase N-terminal" evidence="13">
    <location>
        <begin position="11"/>
        <end position="139"/>
    </location>
</feature>
<dbReference type="GO" id="GO:0051539">
    <property type="term" value="F:4 iron, 4 sulfur cluster binding"/>
    <property type="evidence" value="ECO:0007669"/>
    <property type="project" value="UniProtKB-KW"/>
</dbReference>
<evidence type="ECO:0000256" key="7">
    <source>
        <dbReference type="ARBA" id="ARBA00023004"/>
    </source>
</evidence>
<dbReference type="InterPro" id="IPR006638">
    <property type="entry name" value="Elp3/MiaA/NifB-like_rSAM"/>
</dbReference>
<evidence type="ECO:0000313" key="15">
    <source>
        <dbReference type="EMBL" id="KKU61988.1"/>
    </source>
</evidence>
<dbReference type="FunFam" id="3.40.50.12160:FF:000003">
    <property type="entry name" value="CDK5 regulatory subunit-associated protein 1"/>
    <property type="match status" value="1"/>
</dbReference>
<dbReference type="PATRIC" id="fig|1618371.3.peg.204"/>
<dbReference type="PANTHER" id="PTHR43020:SF2">
    <property type="entry name" value="MITOCHONDRIAL TRNA METHYLTHIOTRANSFERASE CDK5RAP1"/>
    <property type="match status" value="1"/>
</dbReference>
<dbReference type="FunFam" id="3.80.30.20:FF:000001">
    <property type="entry name" value="tRNA-2-methylthio-N(6)-dimethylallyladenosine synthase 2"/>
    <property type="match status" value="1"/>
</dbReference>
<dbReference type="SFLD" id="SFLDS00029">
    <property type="entry name" value="Radical_SAM"/>
    <property type="match status" value="1"/>
</dbReference>
<dbReference type="InterPro" id="IPR005839">
    <property type="entry name" value="Methylthiotransferase"/>
</dbReference>
<dbReference type="AlphaFoldDB" id="A0A0G1U710"/>
<dbReference type="PROSITE" id="PS01278">
    <property type="entry name" value="MTTASE_RADICAL"/>
    <property type="match status" value="1"/>
</dbReference>
<dbReference type="InterPro" id="IPR013848">
    <property type="entry name" value="Methylthiotransferase_N"/>
</dbReference>
<comment type="cofactor">
    <cofactor evidence="1">
        <name>[4Fe-4S] cluster</name>
        <dbReference type="ChEBI" id="CHEBI:49883"/>
    </cofactor>
</comment>
<name>A0A0G1U710_9BACT</name>
<dbReference type="PROSITE" id="PS51449">
    <property type="entry name" value="MTTASE_N"/>
    <property type="match status" value="1"/>
</dbReference>
<dbReference type="SFLD" id="SFLDG01082">
    <property type="entry name" value="B12-binding_domain_containing"/>
    <property type="match status" value="1"/>
</dbReference>
<evidence type="ECO:0000259" key="14">
    <source>
        <dbReference type="PROSITE" id="PS51918"/>
    </source>
</evidence>
<dbReference type="Gene3D" id="3.40.50.12160">
    <property type="entry name" value="Methylthiotransferase, N-terminal domain"/>
    <property type="match status" value="1"/>
</dbReference>
<dbReference type="InterPro" id="IPR020612">
    <property type="entry name" value="Methylthiotransferase_CS"/>
</dbReference>
<comment type="caution">
    <text evidence="15">The sequence shown here is derived from an EMBL/GenBank/DDBJ whole genome shotgun (WGS) entry which is preliminary data.</text>
</comment>
<keyword evidence="3" id="KW-0004">4Fe-4S</keyword>
<dbReference type="InterPro" id="IPR007197">
    <property type="entry name" value="rSAM"/>
</dbReference>
<evidence type="ECO:0000256" key="3">
    <source>
        <dbReference type="ARBA" id="ARBA00022485"/>
    </source>
</evidence>
<dbReference type="Gene3D" id="3.80.30.20">
    <property type="entry name" value="tm_1862 like domain"/>
    <property type="match status" value="1"/>
</dbReference>
<gene>
    <name evidence="15" type="ORF">UX85_C0001G0202</name>
</gene>
<dbReference type="Proteomes" id="UP000033860">
    <property type="component" value="Unassembled WGS sequence"/>
</dbReference>
<evidence type="ECO:0000256" key="6">
    <source>
        <dbReference type="ARBA" id="ARBA00022723"/>
    </source>
</evidence>
<evidence type="ECO:0000256" key="1">
    <source>
        <dbReference type="ARBA" id="ARBA00001966"/>
    </source>
</evidence>
<dbReference type="InterPro" id="IPR058240">
    <property type="entry name" value="rSAM_sf"/>
</dbReference>
<proteinExistence type="predicted"/>
<dbReference type="PROSITE" id="PS51918">
    <property type="entry name" value="RADICAL_SAM"/>
    <property type="match status" value="1"/>
</dbReference>
<dbReference type="SFLD" id="SFLDG01061">
    <property type="entry name" value="methylthiotransferase"/>
    <property type="match status" value="1"/>
</dbReference>
<dbReference type="GO" id="GO:0005829">
    <property type="term" value="C:cytosol"/>
    <property type="evidence" value="ECO:0007669"/>
    <property type="project" value="TreeGrafter"/>
</dbReference>
<dbReference type="NCBIfam" id="TIGR00089">
    <property type="entry name" value="MiaB/RimO family radical SAM methylthiotransferase"/>
    <property type="match status" value="1"/>
</dbReference>
<evidence type="ECO:0000256" key="2">
    <source>
        <dbReference type="ARBA" id="ARBA00003234"/>
    </source>
</evidence>
<evidence type="ECO:0000259" key="13">
    <source>
        <dbReference type="PROSITE" id="PS51449"/>
    </source>
</evidence>